<dbReference type="EMBL" id="WIXO01000001">
    <property type="protein sequence ID" value="MTE19473.1"/>
    <property type="molecule type" value="Genomic_DNA"/>
</dbReference>
<keyword evidence="5" id="KW-0560">Oxidoreductase</keyword>
<dbReference type="PRINTS" id="PR00409">
    <property type="entry name" value="PHDIOXRDTASE"/>
</dbReference>
<dbReference type="CDD" id="cd00207">
    <property type="entry name" value="fer2"/>
    <property type="match status" value="1"/>
</dbReference>
<dbReference type="PROSITE" id="PS00197">
    <property type="entry name" value="2FE2S_FER_1"/>
    <property type="match status" value="1"/>
</dbReference>
<dbReference type="GO" id="GO:0016491">
    <property type="term" value="F:oxidoreductase activity"/>
    <property type="evidence" value="ECO:0007669"/>
    <property type="project" value="UniProtKB-KW"/>
</dbReference>
<evidence type="ECO:0000256" key="6">
    <source>
        <dbReference type="ARBA" id="ARBA00023004"/>
    </source>
</evidence>
<dbReference type="InterPro" id="IPR050415">
    <property type="entry name" value="MRET"/>
</dbReference>
<keyword evidence="12" id="KW-1185">Reference proteome</keyword>
<feature type="compositionally biased region" description="Low complexity" evidence="8">
    <location>
        <begin position="224"/>
        <end position="242"/>
    </location>
</feature>
<accession>A0A6G2BBN4</accession>
<evidence type="ECO:0000256" key="8">
    <source>
        <dbReference type="SAM" id="MobiDB-lite"/>
    </source>
</evidence>
<dbReference type="InterPro" id="IPR012675">
    <property type="entry name" value="Beta-grasp_dom_sf"/>
</dbReference>
<dbReference type="Gene3D" id="2.40.30.10">
    <property type="entry name" value="Translation factors"/>
    <property type="match status" value="1"/>
</dbReference>
<dbReference type="InterPro" id="IPR001433">
    <property type="entry name" value="OxRdtase_FAD/NAD-bd"/>
</dbReference>
<proteinExistence type="predicted"/>
<keyword evidence="7" id="KW-0411">Iron-sulfur</keyword>
<dbReference type="PROSITE" id="PS51384">
    <property type="entry name" value="FAD_FR"/>
    <property type="match status" value="1"/>
</dbReference>
<dbReference type="CDD" id="cd06185">
    <property type="entry name" value="PDR_like"/>
    <property type="match status" value="1"/>
</dbReference>
<dbReference type="InterPro" id="IPR006058">
    <property type="entry name" value="2Fe2S_fd_BS"/>
</dbReference>
<evidence type="ECO:0000259" key="10">
    <source>
        <dbReference type="PROSITE" id="PS51384"/>
    </source>
</evidence>
<dbReference type="SUPFAM" id="SSF54292">
    <property type="entry name" value="2Fe-2S ferredoxin-like"/>
    <property type="match status" value="1"/>
</dbReference>
<evidence type="ECO:0000256" key="5">
    <source>
        <dbReference type="ARBA" id="ARBA00023002"/>
    </source>
</evidence>
<dbReference type="SUPFAM" id="SSF63380">
    <property type="entry name" value="Riboflavin synthase domain-like"/>
    <property type="match status" value="1"/>
</dbReference>
<dbReference type="Gene3D" id="3.10.20.30">
    <property type="match status" value="1"/>
</dbReference>
<dbReference type="InterPro" id="IPR039261">
    <property type="entry name" value="FNR_nucleotide-bd"/>
</dbReference>
<evidence type="ECO:0000256" key="7">
    <source>
        <dbReference type="ARBA" id="ARBA00023014"/>
    </source>
</evidence>
<comment type="caution">
    <text evidence="11">The sequence shown here is derived from an EMBL/GenBank/DDBJ whole genome shotgun (WGS) entry which is preliminary data.</text>
</comment>
<feature type="domain" description="2Fe-2S ferredoxin-type" evidence="9">
    <location>
        <begin position="252"/>
        <end position="337"/>
    </location>
</feature>
<dbReference type="InterPro" id="IPR017938">
    <property type="entry name" value="Riboflavin_synthase-like_b-brl"/>
</dbReference>
<sequence>MDNAAPARELLVVRAEREAEGVVGLTLADPGGAELPEWEPGAHVDIELPSGLTRSYSLCGSPRERHSYRVAVLRVPRSRGGSAEIHATDLVGRRLRVRGPRNHFPLVPADRYVFIAGGIGITPLLPMLRRLSEQPGSPRWTLLYGGRSLETMAFRREVTGLRGGETTLWPQDSHGLPDLDRALRGLPTGTAVYCCGPEGLLREVEARVDRRLPPGALHTERFRPPGAADADPGSPGGTDPADGTGGTGDAPFEVELRRTGVTLRVPAERRLLDVVREAVPAVPYSCEEGTCGTCETKVLAGVPDHRDLLLDDDEREAGSTMMICVGRSKGPRLVLDL</sequence>
<feature type="compositionally biased region" description="Basic and acidic residues" evidence="8">
    <location>
        <begin position="213"/>
        <end position="223"/>
    </location>
</feature>
<dbReference type="Proteomes" id="UP000473014">
    <property type="component" value="Unassembled WGS sequence"/>
</dbReference>
<dbReference type="RefSeq" id="WP_155070813.1">
    <property type="nucleotide sequence ID" value="NZ_WIXO01000001.1"/>
</dbReference>
<evidence type="ECO:0000256" key="3">
    <source>
        <dbReference type="ARBA" id="ARBA00022714"/>
    </source>
</evidence>
<protein>
    <submittedName>
        <fullName evidence="11">2Fe-2S iron-sulfur cluster binding domain-containing protein</fullName>
    </submittedName>
</protein>
<keyword evidence="3" id="KW-0001">2Fe-2S</keyword>
<dbReference type="OrthoDB" id="502624at2"/>
<dbReference type="InterPro" id="IPR036010">
    <property type="entry name" value="2Fe-2S_ferredoxin-like_sf"/>
</dbReference>
<feature type="region of interest" description="Disordered" evidence="8">
    <location>
        <begin position="213"/>
        <end position="251"/>
    </location>
</feature>
<organism evidence="11 12">
    <name type="scientific">Streptomyces taklimakanensis</name>
    <dbReference type="NCBI Taxonomy" id="2569853"/>
    <lineage>
        <taxon>Bacteria</taxon>
        <taxon>Bacillati</taxon>
        <taxon>Actinomycetota</taxon>
        <taxon>Actinomycetes</taxon>
        <taxon>Kitasatosporales</taxon>
        <taxon>Streptomycetaceae</taxon>
        <taxon>Streptomyces</taxon>
    </lineage>
</organism>
<evidence type="ECO:0000256" key="2">
    <source>
        <dbReference type="ARBA" id="ARBA00022630"/>
    </source>
</evidence>
<dbReference type="PANTHER" id="PTHR47354:SF1">
    <property type="entry name" value="CARNITINE MONOOXYGENASE REDUCTASE SUBUNIT"/>
    <property type="match status" value="1"/>
</dbReference>
<dbReference type="InterPro" id="IPR017927">
    <property type="entry name" value="FAD-bd_FR_type"/>
</dbReference>
<dbReference type="Gene3D" id="3.40.50.80">
    <property type="entry name" value="Nucleotide-binding domain of ferredoxin-NADP reductase (FNR) module"/>
    <property type="match status" value="1"/>
</dbReference>
<comment type="cofactor">
    <cofactor evidence="1">
        <name>FAD</name>
        <dbReference type="ChEBI" id="CHEBI:57692"/>
    </cofactor>
</comment>
<dbReference type="Pfam" id="PF00175">
    <property type="entry name" value="NAD_binding_1"/>
    <property type="match status" value="1"/>
</dbReference>
<dbReference type="GO" id="GO:0051537">
    <property type="term" value="F:2 iron, 2 sulfur cluster binding"/>
    <property type="evidence" value="ECO:0007669"/>
    <property type="project" value="UniProtKB-KW"/>
</dbReference>
<keyword evidence="2" id="KW-0285">Flavoprotein</keyword>
<feature type="domain" description="FAD-binding FR-type" evidence="10">
    <location>
        <begin position="5"/>
        <end position="107"/>
    </location>
</feature>
<dbReference type="InterPro" id="IPR001041">
    <property type="entry name" value="2Fe-2S_ferredoxin-type"/>
</dbReference>
<dbReference type="SUPFAM" id="SSF52343">
    <property type="entry name" value="Ferredoxin reductase-like, C-terminal NADP-linked domain"/>
    <property type="match status" value="1"/>
</dbReference>
<name>A0A6G2BBN4_9ACTN</name>
<dbReference type="PROSITE" id="PS51085">
    <property type="entry name" value="2FE2S_FER_2"/>
    <property type="match status" value="1"/>
</dbReference>
<keyword evidence="4" id="KW-0479">Metal-binding</keyword>
<evidence type="ECO:0000256" key="4">
    <source>
        <dbReference type="ARBA" id="ARBA00022723"/>
    </source>
</evidence>
<evidence type="ECO:0000313" key="11">
    <source>
        <dbReference type="EMBL" id="MTE19473.1"/>
    </source>
</evidence>
<evidence type="ECO:0000313" key="12">
    <source>
        <dbReference type="Proteomes" id="UP000473014"/>
    </source>
</evidence>
<keyword evidence="6" id="KW-0408">Iron</keyword>
<evidence type="ECO:0000256" key="1">
    <source>
        <dbReference type="ARBA" id="ARBA00001974"/>
    </source>
</evidence>
<evidence type="ECO:0000259" key="9">
    <source>
        <dbReference type="PROSITE" id="PS51085"/>
    </source>
</evidence>
<dbReference type="Pfam" id="PF00111">
    <property type="entry name" value="Fer2"/>
    <property type="match status" value="1"/>
</dbReference>
<dbReference type="PANTHER" id="PTHR47354">
    <property type="entry name" value="NADH OXIDOREDUCTASE HCR"/>
    <property type="match status" value="1"/>
</dbReference>
<dbReference type="GO" id="GO:0046872">
    <property type="term" value="F:metal ion binding"/>
    <property type="evidence" value="ECO:0007669"/>
    <property type="project" value="UniProtKB-KW"/>
</dbReference>
<dbReference type="AlphaFoldDB" id="A0A6G2BBN4"/>
<gene>
    <name evidence="11" type="ORF">F0L17_10115</name>
</gene>
<reference evidence="11 12" key="1">
    <citation type="submission" date="2019-11" db="EMBL/GenBank/DDBJ databases">
        <authorList>
            <person name="Yuan L."/>
        </authorList>
    </citation>
    <scope>NUCLEOTIDE SEQUENCE [LARGE SCALE GENOMIC DNA]</scope>
    <source>
        <strain evidence="11 12">TRM43335</strain>
    </source>
</reference>